<reference evidence="2 3" key="1">
    <citation type="submission" date="2019-11" db="EMBL/GenBank/DDBJ databases">
        <authorList>
            <person name="Cao P."/>
        </authorList>
    </citation>
    <scope>NUCLEOTIDE SEQUENCE [LARGE SCALE GENOMIC DNA]</scope>
    <source>
        <strain evidence="2 3">NEAU-AAG5</strain>
    </source>
</reference>
<feature type="transmembrane region" description="Helical" evidence="1">
    <location>
        <begin position="60"/>
        <end position="79"/>
    </location>
</feature>
<name>A0A7K1LCF6_9ACTN</name>
<gene>
    <name evidence="2" type="ORF">GNZ18_36825</name>
</gene>
<feature type="transmembrane region" description="Helical" evidence="1">
    <location>
        <begin position="32"/>
        <end position="54"/>
    </location>
</feature>
<dbReference type="Proteomes" id="UP000432015">
    <property type="component" value="Unassembled WGS sequence"/>
</dbReference>
<accession>A0A7K1LCF6</accession>
<comment type="caution">
    <text evidence="2">The sequence shown here is derived from an EMBL/GenBank/DDBJ whole genome shotgun (WGS) entry which is preliminary data.</text>
</comment>
<proteinExistence type="predicted"/>
<keyword evidence="1" id="KW-0472">Membrane</keyword>
<dbReference type="InterPro" id="IPR046492">
    <property type="entry name" value="DUF6585"/>
</dbReference>
<sequence length="254" mass="26793">MGRDDDERADAEERLGEFERAFDGRGGYRRAVGWLVLLGAAVVMLLAAAIVFTAAGLWRLGVPAALLAAACAFVAAPVARGAALRHGNRVVSLFGGGLAVSGGPEGEASYTWDDLVSVTLAGVRRGRRTRWRLTLLAEDGRVLRFGEELPDVSALGEAVAAEAASRQVPRHLAAVKAGEEVCLGPFTVDLEGVGKEGERLPWHAVRDVVIENGVVAVRTRGERTALAAIAGHMPDALVFTALCSQVKALNEGHR</sequence>
<organism evidence="2 3">
    <name type="scientific">Actinomadura litoris</name>
    <dbReference type="NCBI Taxonomy" id="2678616"/>
    <lineage>
        <taxon>Bacteria</taxon>
        <taxon>Bacillati</taxon>
        <taxon>Actinomycetota</taxon>
        <taxon>Actinomycetes</taxon>
        <taxon>Streptosporangiales</taxon>
        <taxon>Thermomonosporaceae</taxon>
        <taxon>Actinomadura</taxon>
    </lineage>
</organism>
<dbReference type="AlphaFoldDB" id="A0A7K1LCF6"/>
<protein>
    <submittedName>
        <fullName evidence="2">Uncharacterized protein</fullName>
    </submittedName>
</protein>
<keyword evidence="1" id="KW-1133">Transmembrane helix</keyword>
<dbReference type="Pfam" id="PF20226">
    <property type="entry name" value="DUF6585"/>
    <property type="match status" value="1"/>
</dbReference>
<keyword evidence="3" id="KW-1185">Reference proteome</keyword>
<keyword evidence="1" id="KW-0812">Transmembrane</keyword>
<evidence type="ECO:0000313" key="3">
    <source>
        <dbReference type="Proteomes" id="UP000432015"/>
    </source>
</evidence>
<evidence type="ECO:0000313" key="2">
    <source>
        <dbReference type="EMBL" id="MUN42110.1"/>
    </source>
</evidence>
<dbReference type="RefSeq" id="WP_156221520.1">
    <property type="nucleotide sequence ID" value="NZ_WOFH01000018.1"/>
</dbReference>
<dbReference type="EMBL" id="WOFH01000018">
    <property type="protein sequence ID" value="MUN42110.1"/>
    <property type="molecule type" value="Genomic_DNA"/>
</dbReference>
<evidence type="ECO:0000256" key="1">
    <source>
        <dbReference type="SAM" id="Phobius"/>
    </source>
</evidence>